<sequence>MSLTFDPNTWYSLSFATGSPSSLFGIPFYKTSLSGYQTGAVVMNNTDHTSPYQHWQIFPYDATYSILRSKSAGPTGLLTVELNPDNSSPTADWLTMPIILGTTVEDEGTLWQFLPCDDDEGSFYLVNKVNGTGWHMQVYINRVWLVMSPNVSWPQPDQAYVSSALGAIDDVLYSSVPTDSFGQGLSTTLGLQPSTAAASSSTVQPLTTTSIAFPPTVSSSSTTLATPLPSSSNSNSSSSLLTPPISPTTSILQPTNTSSLNFPTTTILQPSNITSPSNGPSITSTAPIVPATTHPTPSTPPLSTTIGLHLGIGIAFFLLASYIIFFLFFRRRRCLLSEKKEIAKPSSDTTPGSEFVAPDDTTVAENAFEMDAVKHFYPRELDAHRPAAEVPAFGMRGGRGNGREGLEGG</sequence>
<comment type="caution">
    <text evidence="3">The sequence shown here is derived from an EMBL/GenBank/DDBJ whole genome shotgun (WGS) entry which is preliminary data.</text>
</comment>
<gene>
    <name evidence="3" type="ORF">G7Y89_g11643</name>
</gene>
<evidence type="ECO:0000256" key="1">
    <source>
        <dbReference type="SAM" id="MobiDB-lite"/>
    </source>
</evidence>
<proteinExistence type="predicted"/>
<reference evidence="3 4" key="1">
    <citation type="submission" date="2020-03" db="EMBL/GenBank/DDBJ databases">
        <title>Draft Genome Sequence of Cudoniella acicularis.</title>
        <authorList>
            <person name="Buettner E."/>
            <person name="Kellner H."/>
        </authorList>
    </citation>
    <scope>NUCLEOTIDE SEQUENCE [LARGE SCALE GENOMIC DNA]</scope>
    <source>
        <strain evidence="3 4">DSM 108380</strain>
    </source>
</reference>
<feature type="region of interest" description="Disordered" evidence="1">
    <location>
        <begin position="217"/>
        <end position="299"/>
    </location>
</feature>
<evidence type="ECO:0000313" key="4">
    <source>
        <dbReference type="Proteomes" id="UP000566819"/>
    </source>
</evidence>
<accession>A0A8H4RD32</accession>
<keyword evidence="2" id="KW-0812">Transmembrane</keyword>
<keyword evidence="4" id="KW-1185">Reference proteome</keyword>
<dbReference type="EMBL" id="JAAMPI010001138">
    <property type="protein sequence ID" value="KAF4626514.1"/>
    <property type="molecule type" value="Genomic_DNA"/>
</dbReference>
<dbReference type="OrthoDB" id="4158815at2759"/>
<feature type="transmembrane region" description="Helical" evidence="2">
    <location>
        <begin position="306"/>
        <end position="329"/>
    </location>
</feature>
<dbReference type="AlphaFoldDB" id="A0A8H4RD32"/>
<feature type="compositionally biased region" description="Low complexity" evidence="1">
    <location>
        <begin position="217"/>
        <end position="255"/>
    </location>
</feature>
<organism evidence="3 4">
    <name type="scientific">Cudoniella acicularis</name>
    <dbReference type="NCBI Taxonomy" id="354080"/>
    <lineage>
        <taxon>Eukaryota</taxon>
        <taxon>Fungi</taxon>
        <taxon>Dikarya</taxon>
        <taxon>Ascomycota</taxon>
        <taxon>Pezizomycotina</taxon>
        <taxon>Leotiomycetes</taxon>
        <taxon>Helotiales</taxon>
        <taxon>Tricladiaceae</taxon>
        <taxon>Cudoniella</taxon>
    </lineage>
</organism>
<feature type="compositionally biased region" description="Polar residues" evidence="1">
    <location>
        <begin position="256"/>
        <end position="286"/>
    </location>
</feature>
<dbReference type="CDD" id="cd00161">
    <property type="entry name" value="beta-trefoil_Ricin-like"/>
    <property type="match status" value="1"/>
</dbReference>
<evidence type="ECO:0000256" key="2">
    <source>
        <dbReference type="SAM" id="Phobius"/>
    </source>
</evidence>
<keyword evidence="2" id="KW-0472">Membrane</keyword>
<protein>
    <submittedName>
        <fullName evidence="3">Uncharacterized protein</fullName>
    </submittedName>
</protein>
<dbReference type="Proteomes" id="UP000566819">
    <property type="component" value="Unassembled WGS sequence"/>
</dbReference>
<keyword evidence="2" id="KW-1133">Transmembrane helix</keyword>
<evidence type="ECO:0000313" key="3">
    <source>
        <dbReference type="EMBL" id="KAF4626514.1"/>
    </source>
</evidence>
<feature type="compositionally biased region" description="Low complexity" evidence="1">
    <location>
        <begin position="290"/>
        <end position="299"/>
    </location>
</feature>
<name>A0A8H4RD32_9HELO</name>